<dbReference type="OrthoDB" id="1798043at2"/>
<organism evidence="12 13">
    <name type="scientific">Paraliobacillus quinghaiensis</name>
    <dbReference type="NCBI Taxonomy" id="470815"/>
    <lineage>
        <taxon>Bacteria</taxon>
        <taxon>Bacillati</taxon>
        <taxon>Bacillota</taxon>
        <taxon>Bacilli</taxon>
        <taxon>Bacillales</taxon>
        <taxon>Bacillaceae</taxon>
        <taxon>Paraliobacillus</taxon>
    </lineage>
</organism>
<accession>A0A917TPA5</accession>
<dbReference type="NCBIfam" id="NF040999">
    <property type="entry name" value="pilin_ComGC"/>
    <property type="match status" value="1"/>
</dbReference>
<evidence type="ECO:0000256" key="5">
    <source>
        <dbReference type="ARBA" id="ARBA00022692"/>
    </source>
</evidence>
<dbReference type="InterPro" id="IPR012902">
    <property type="entry name" value="N_methyl_site"/>
</dbReference>
<evidence type="ECO:0000256" key="8">
    <source>
        <dbReference type="ARBA" id="ARBA00023287"/>
    </source>
</evidence>
<dbReference type="GO" id="GO:0015627">
    <property type="term" value="C:type II protein secretion system complex"/>
    <property type="evidence" value="ECO:0007669"/>
    <property type="project" value="InterPro"/>
</dbReference>
<feature type="propeptide" id="PRO_5039776935" evidence="11">
    <location>
        <begin position="1"/>
        <end position="6"/>
    </location>
</feature>
<dbReference type="AlphaFoldDB" id="A0A917TPA5"/>
<keyword evidence="10" id="KW-0813">Transport</keyword>
<evidence type="ECO:0000256" key="1">
    <source>
        <dbReference type="ARBA" id="ARBA00004162"/>
    </source>
</evidence>
<evidence type="ECO:0000313" key="12">
    <source>
        <dbReference type="EMBL" id="GGM31646.1"/>
    </source>
</evidence>
<dbReference type="Pfam" id="PF07963">
    <property type="entry name" value="N_methyl"/>
    <property type="match status" value="1"/>
</dbReference>
<evidence type="ECO:0000256" key="7">
    <source>
        <dbReference type="ARBA" id="ARBA00023136"/>
    </source>
</evidence>
<evidence type="ECO:0000256" key="6">
    <source>
        <dbReference type="ARBA" id="ARBA00022989"/>
    </source>
</evidence>
<evidence type="ECO:0000256" key="3">
    <source>
        <dbReference type="ARBA" id="ARBA00022475"/>
    </source>
</evidence>
<evidence type="ECO:0000313" key="13">
    <source>
        <dbReference type="Proteomes" id="UP000618460"/>
    </source>
</evidence>
<dbReference type="Proteomes" id="UP000618460">
    <property type="component" value="Unassembled WGS sequence"/>
</dbReference>
<evidence type="ECO:0000256" key="4">
    <source>
        <dbReference type="ARBA" id="ARBA00022481"/>
    </source>
</evidence>
<dbReference type="PROSITE" id="PS00409">
    <property type="entry name" value="PROKAR_NTER_METHYL"/>
    <property type="match status" value="1"/>
</dbReference>
<dbReference type="InterPro" id="IPR016940">
    <property type="entry name" value="ComGC"/>
</dbReference>
<dbReference type="EMBL" id="BMLG01000007">
    <property type="protein sequence ID" value="GGM31646.1"/>
    <property type="molecule type" value="Genomic_DNA"/>
</dbReference>
<dbReference type="PIRSF" id="PIRSF029928">
    <property type="entry name" value="Late_competence_ComGC"/>
    <property type="match status" value="1"/>
</dbReference>
<keyword evidence="7 10" id="KW-0472">Membrane</keyword>
<gene>
    <name evidence="12" type="ORF">GCM10011351_17280</name>
</gene>
<dbReference type="RefSeq" id="WP_117154311.1">
    <property type="nucleotide sequence ID" value="NZ_BMLG01000007.1"/>
</dbReference>
<evidence type="ECO:0000256" key="10">
    <source>
        <dbReference type="PIRNR" id="PIRNR029928"/>
    </source>
</evidence>
<reference evidence="12" key="1">
    <citation type="journal article" date="2014" name="Int. J. Syst. Evol. Microbiol.">
        <title>Complete genome sequence of Corynebacterium casei LMG S-19264T (=DSM 44701T), isolated from a smear-ripened cheese.</title>
        <authorList>
            <consortium name="US DOE Joint Genome Institute (JGI-PGF)"/>
            <person name="Walter F."/>
            <person name="Albersmeier A."/>
            <person name="Kalinowski J."/>
            <person name="Ruckert C."/>
        </authorList>
    </citation>
    <scope>NUCLEOTIDE SEQUENCE</scope>
    <source>
        <strain evidence="12">CGMCC 1.6333</strain>
    </source>
</reference>
<evidence type="ECO:0000256" key="9">
    <source>
        <dbReference type="ARBA" id="ARBA00043982"/>
    </source>
</evidence>
<dbReference type="InterPro" id="IPR045584">
    <property type="entry name" value="Pilin-like"/>
</dbReference>
<dbReference type="SUPFAM" id="SSF54523">
    <property type="entry name" value="Pili subunits"/>
    <property type="match status" value="1"/>
</dbReference>
<comment type="caution">
    <text evidence="12">The sequence shown here is derived from an EMBL/GenBank/DDBJ whole genome shotgun (WGS) entry which is preliminary data.</text>
</comment>
<keyword evidence="5 10" id="KW-0812">Transmembrane</keyword>
<reference evidence="12" key="2">
    <citation type="submission" date="2020-09" db="EMBL/GenBank/DDBJ databases">
        <authorList>
            <person name="Sun Q."/>
            <person name="Zhou Y."/>
        </authorList>
    </citation>
    <scope>NUCLEOTIDE SEQUENCE</scope>
    <source>
        <strain evidence="12">CGMCC 1.6333</strain>
    </source>
</reference>
<dbReference type="GO" id="GO:0030420">
    <property type="term" value="P:establishment of competence for transformation"/>
    <property type="evidence" value="ECO:0007669"/>
    <property type="project" value="UniProtKB-UniRule"/>
</dbReference>
<evidence type="ECO:0000256" key="2">
    <source>
        <dbReference type="ARBA" id="ARBA00004241"/>
    </source>
</evidence>
<dbReference type="GO" id="GO:0015628">
    <property type="term" value="P:protein secretion by the type II secretion system"/>
    <property type="evidence" value="ECO:0007669"/>
    <property type="project" value="InterPro"/>
</dbReference>
<feature type="modified residue" description="N-methylphenylalanine" evidence="11">
    <location>
        <position position="7"/>
    </location>
</feature>
<keyword evidence="8 10" id="KW-0178">Competence</keyword>
<proteinExistence type="inferred from homology"/>
<name>A0A917TPA5_9BACI</name>
<dbReference type="NCBIfam" id="TIGR02532">
    <property type="entry name" value="IV_pilin_GFxxxE"/>
    <property type="match status" value="1"/>
</dbReference>
<comment type="function">
    <text evidence="10">Required for transformation and DNA binding.</text>
</comment>
<comment type="similarity">
    <text evidence="9 10">Belongs to the ComGC family.</text>
</comment>
<comment type="subcellular location">
    <subcellularLocation>
        <location evidence="1">Cell membrane</location>
        <topology evidence="1">Single-pass membrane protein</topology>
    </subcellularLocation>
    <subcellularLocation>
        <location evidence="2">Cell surface</location>
    </subcellularLocation>
</comment>
<feature type="chain" id="PRO_5039776934" description="ComG operon protein 3" evidence="11">
    <location>
        <begin position="7"/>
        <end position="105"/>
    </location>
</feature>
<dbReference type="PRINTS" id="PR00813">
    <property type="entry name" value="BCTERIALGSPG"/>
</dbReference>
<feature type="transmembrane region" description="Helical" evidence="10">
    <location>
        <begin position="6"/>
        <end position="27"/>
    </location>
</feature>
<dbReference type="Gene3D" id="3.30.700.10">
    <property type="entry name" value="Glycoprotein, Type 4 Pilin"/>
    <property type="match status" value="1"/>
</dbReference>
<keyword evidence="3 10" id="KW-1003">Cell membrane</keyword>
<keyword evidence="4 11" id="KW-0488">Methylation</keyword>
<dbReference type="InterPro" id="IPR000983">
    <property type="entry name" value="Bac_GSPG_pilin"/>
</dbReference>
<keyword evidence="6 10" id="KW-1133">Transmembrane helix</keyword>
<dbReference type="GO" id="GO:0005886">
    <property type="term" value="C:plasma membrane"/>
    <property type="evidence" value="ECO:0007669"/>
    <property type="project" value="UniProtKB-SubCell"/>
</dbReference>
<comment type="subunit">
    <text evidence="10">Homodimer.</text>
</comment>
<keyword evidence="13" id="KW-1185">Reference proteome</keyword>
<evidence type="ECO:0000256" key="11">
    <source>
        <dbReference type="PIRSR" id="PIRSR029928-50"/>
    </source>
</evidence>
<protein>
    <recommendedName>
        <fullName evidence="10">ComG operon protein 3</fullName>
    </recommendedName>
</protein>
<dbReference type="GO" id="GO:0009986">
    <property type="term" value="C:cell surface"/>
    <property type="evidence" value="ECO:0007669"/>
    <property type="project" value="UniProtKB-SubCell"/>
</dbReference>
<sequence>MNNQKGFTLIEMLIVLTIITTLLILLVPNLADKNETLQLKGCDALIQMTENQVQSYIIDHGTYPPDVETLVGDYIQSDKCANGTKQIQFQTSEDYTIIAADVTNE</sequence>